<dbReference type="CDD" id="cd00130">
    <property type="entry name" value="PAS"/>
    <property type="match status" value="1"/>
</dbReference>
<evidence type="ECO:0000256" key="3">
    <source>
        <dbReference type="ARBA" id="ARBA00022553"/>
    </source>
</evidence>
<dbReference type="SUPFAM" id="SSF55874">
    <property type="entry name" value="ATPase domain of HSP90 chaperone/DNA topoisomerase II/histidine kinase"/>
    <property type="match status" value="1"/>
</dbReference>
<dbReference type="InterPro" id="IPR013767">
    <property type="entry name" value="PAS_fold"/>
</dbReference>
<evidence type="ECO:0000259" key="10">
    <source>
        <dbReference type="PROSITE" id="PS50109"/>
    </source>
</evidence>
<dbReference type="InterPro" id="IPR000700">
    <property type="entry name" value="PAS-assoc_C"/>
</dbReference>
<dbReference type="GO" id="GO:0009927">
    <property type="term" value="F:histidine phosphotransfer kinase activity"/>
    <property type="evidence" value="ECO:0007669"/>
    <property type="project" value="TreeGrafter"/>
</dbReference>
<dbReference type="SMART" id="SM00387">
    <property type="entry name" value="HATPase_c"/>
    <property type="match status" value="1"/>
</dbReference>
<proteinExistence type="predicted"/>
<dbReference type="PANTHER" id="PTHR43047:SF72">
    <property type="entry name" value="OSMOSENSING HISTIDINE PROTEIN KINASE SLN1"/>
    <property type="match status" value="1"/>
</dbReference>
<keyword evidence="5" id="KW-0547">Nucleotide-binding</keyword>
<dbReference type="AlphaFoldDB" id="F2JMW9"/>
<feature type="domain" description="PAS" evidence="11">
    <location>
        <begin position="426"/>
        <end position="501"/>
    </location>
</feature>
<evidence type="ECO:0000259" key="11">
    <source>
        <dbReference type="PROSITE" id="PS50112"/>
    </source>
</evidence>
<dbReference type="SMART" id="SM00388">
    <property type="entry name" value="HisKA"/>
    <property type="match status" value="1"/>
</dbReference>
<dbReference type="PROSITE" id="PS50113">
    <property type="entry name" value="PAC"/>
    <property type="match status" value="1"/>
</dbReference>
<keyword evidence="3" id="KW-0597">Phosphoprotein</keyword>
<dbReference type="InterPro" id="IPR004358">
    <property type="entry name" value="Sig_transdc_His_kin-like_C"/>
</dbReference>
<dbReference type="InterPro" id="IPR001610">
    <property type="entry name" value="PAC"/>
</dbReference>
<dbReference type="KEGG" id="cle:Clole_4212"/>
<dbReference type="Gene3D" id="3.30.565.10">
    <property type="entry name" value="Histidine kinase-like ATPase, C-terminal domain"/>
    <property type="match status" value="1"/>
</dbReference>
<dbReference type="Pfam" id="PF02518">
    <property type="entry name" value="HATPase_c"/>
    <property type="match status" value="1"/>
</dbReference>
<dbReference type="EMBL" id="CP002582">
    <property type="protein sequence ID" value="ADZ85884.1"/>
    <property type="molecule type" value="Genomic_DNA"/>
</dbReference>
<dbReference type="Pfam" id="PF08448">
    <property type="entry name" value="PAS_4"/>
    <property type="match status" value="1"/>
</dbReference>
<dbReference type="Gene3D" id="1.10.287.130">
    <property type="match status" value="1"/>
</dbReference>
<dbReference type="InterPro" id="IPR003594">
    <property type="entry name" value="HATPase_dom"/>
</dbReference>
<dbReference type="SMART" id="SM00091">
    <property type="entry name" value="PAS"/>
    <property type="match status" value="3"/>
</dbReference>
<dbReference type="InterPro" id="IPR005467">
    <property type="entry name" value="His_kinase_dom"/>
</dbReference>
<dbReference type="CDD" id="cd00082">
    <property type="entry name" value="HisKA"/>
    <property type="match status" value="1"/>
</dbReference>
<evidence type="ECO:0000256" key="4">
    <source>
        <dbReference type="ARBA" id="ARBA00022679"/>
    </source>
</evidence>
<evidence type="ECO:0000256" key="8">
    <source>
        <dbReference type="ARBA" id="ARBA00023012"/>
    </source>
</evidence>
<dbReference type="PROSITE" id="PS50112">
    <property type="entry name" value="PAS"/>
    <property type="match status" value="1"/>
</dbReference>
<gene>
    <name evidence="13" type="ordered locus">Clole_4212</name>
</gene>
<dbReference type="InterPro" id="IPR013656">
    <property type="entry name" value="PAS_4"/>
</dbReference>
<dbReference type="GO" id="GO:0005886">
    <property type="term" value="C:plasma membrane"/>
    <property type="evidence" value="ECO:0007669"/>
    <property type="project" value="TreeGrafter"/>
</dbReference>
<dbReference type="FunFam" id="3.30.565.10:FF:000037">
    <property type="entry name" value="Hybrid sensor histidine kinase/response regulator"/>
    <property type="match status" value="1"/>
</dbReference>
<dbReference type="PANTHER" id="PTHR43047">
    <property type="entry name" value="TWO-COMPONENT HISTIDINE PROTEIN KINASE"/>
    <property type="match status" value="1"/>
</dbReference>
<keyword evidence="6 13" id="KW-0418">Kinase</keyword>
<accession>F2JMW9</accession>
<dbReference type="Proteomes" id="UP000008467">
    <property type="component" value="Chromosome"/>
</dbReference>
<dbReference type="STRING" id="642492.Clole_4212"/>
<feature type="domain" description="Histidine kinase" evidence="10">
    <location>
        <begin position="564"/>
        <end position="788"/>
    </location>
</feature>
<feature type="coiled-coil region" evidence="9">
    <location>
        <begin position="409"/>
        <end position="443"/>
    </location>
</feature>
<evidence type="ECO:0000256" key="5">
    <source>
        <dbReference type="ARBA" id="ARBA00022741"/>
    </source>
</evidence>
<dbReference type="PROSITE" id="PS50109">
    <property type="entry name" value="HIS_KIN"/>
    <property type="match status" value="1"/>
</dbReference>
<evidence type="ECO:0000256" key="2">
    <source>
        <dbReference type="ARBA" id="ARBA00012438"/>
    </source>
</evidence>
<comment type="catalytic activity">
    <reaction evidence="1">
        <text>ATP + protein L-histidine = ADP + protein N-phospho-L-histidine.</text>
        <dbReference type="EC" id="2.7.13.3"/>
    </reaction>
</comment>
<evidence type="ECO:0000256" key="7">
    <source>
        <dbReference type="ARBA" id="ARBA00022840"/>
    </source>
</evidence>
<dbReference type="eggNOG" id="COG2205">
    <property type="taxonomic scope" value="Bacteria"/>
</dbReference>
<dbReference type="GO" id="GO:0000155">
    <property type="term" value="F:phosphorelay sensor kinase activity"/>
    <property type="evidence" value="ECO:0007669"/>
    <property type="project" value="InterPro"/>
</dbReference>
<evidence type="ECO:0000256" key="1">
    <source>
        <dbReference type="ARBA" id="ARBA00000085"/>
    </source>
</evidence>
<reference evidence="13 14" key="1">
    <citation type="journal article" date="2011" name="J. Bacteriol.">
        <title>Complete genome sequence of the cellulose-degrading bacterium Cellulosilyticum lentocellum.</title>
        <authorList>
            <consortium name="US DOE Joint Genome Institute"/>
            <person name="Miller D.A."/>
            <person name="Suen G."/>
            <person name="Bruce D."/>
            <person name="Copeland A."/>
            <person name="Cheng J.F."/>
            <person name="Detter C."/>
            <person name="Goodwin L.A."/>
            <person name="Han C.S."/>
            <person name="Hauser L.J."/>
            <person name="Land M.L."/>
            <person name="Lapidus A."/>
            <person name="Lucas S."/>
            <person name="Meincke L."/>
            <person name="Pitluck S."/>
            <person name="Tapia R."/>
            <person name="Teshima H."/>
            <person name="Woyke T."/>
            <person name="Fox B.G."/>
            <person name="Angert E.R."/>
            <person name="Currie C.R."/>
        </authorList>
    </citation>
    <scope>NUCLEOTIDE SEQUENCE [LARGE SCALE GENOMIC DNA]</scope>
    <source>
        <strain evidence="14">ATCC 49066 / DSM 5427 / NCIMB 11756 / RHM5</strain>
    </source>
</reference>
<dbReference type="SUPFAM" id="SSF55785">
    <property type="entry name" value="PYP-like sensor domain (PAS domain)"/>
    <property type="match status" value="2"/>
</dbReference>
<feature type="domain" description="PAC" evidence="12">
    <location>
        <begin position="187"/>
        <end position="239"/>
    </location>
</feature>
<keyword evidence="8" id="KW-0902">Two-component regulatory system</keyword>
<dbReference type="RefSeq" id="WP_013659155.1">
    <property type="nucleotide sequence ID" value="NC_015275.1"/>
</dbReference>
<dbReference type="InterPro" id="IPR036890">
    <property type="entry name" value="HATPase_C_sf"/>
</dbReference>
<dbReference type="Pfam" id="PF00989">
    <property type="entry name" value="PAS"/>
    <property type="match status" value="1"/>
</dbReference>
<keyword evidence="14" id="KW-1185">Reference proteome</keyword>
<dbReference type="HOGENOM" id="CLU_000445_89_20_9"/>
<dbReference type="SMART" id="SM00086">
    <property type="entry name" value="PAC"/>
    <property type="match status" value="2"/>
</dbReference>
<dbReference type="InterPro" id="IPR036097">
    <property type="entry name" value="HisK_dim/P_sf"/>
</dbReference>
<organism evidence="13 14">
    <name type="scientific">Cellulosilyticum lentocellum (strain ATCC 49066 / DSM 5427 / NCIMB 11756 / RHM5)</name>
    <name type="common">Clostridium lentocellum</name>
    <dbReference type="NCBI Taxonomy" id="642492"/>
    <lineage>
        <taxon>Bacteria</taxon>
        <taxon>Bacillati</taxon>
        <taxon>Bacillota</taxon>
        <taxon>Clostridia</taxon>
        <taxon>Lachnospirales</taxon>
        <taxon>Cellulosilyticaceae</taxon>
        <taxon>Cellulosilyticum</taxon>
    </lineage>
</organism>
<evidence type="ECO:0000313" key="14">
    <source>
        <dbReference type="Proteomes" id="UP000008467"/>
    </source>
</evidence>
<sequence length="817" mass="95389">MKEFLDKIRDRILIVNAEGKIEFCNKCLLEDLQYTLSAYQEKKLDKFLIPGEVKFISWEELLRLGHTKFLVSLRNINDEEISYEGILNIGKWNEEQIYYIILRENEPIYNVKELERLLDKLPFVVWLKDQEKKYRFVNECFINKASALTQHLERSSILGKNDEDIWNQEFTRIIQEGEDELLIKKEAICYEKVIEIDNKQRWYQFNFIPITSSSGQVQYILGMREEITLYKKMERQLDKNYYKEYMRNKLYTQDIELGSEHIKYLYQMKGINGSIQEVLEEIEADGIIIGIYNKAKNSLYCTYKEGMESCELDLMDEIKLTNSFRDEMISGGNLWGIKLAHDYYKYIDIEQREAFKVKDLSYLGCYPIVLEDELLGILICSYSNLANANPSRETQIFKLSRQLALIIQNEVLTKVVKRELEKREELEEELQNFAETASDLMAIIAMDGRVEKVNGAWESVLGWKPSELIGRSSSDFVYREDQQRFFEKKFCINNERAVRGIICRGYCKNKSYKWIEWSIKYTSNKQYYVCTGRDISKQKEQEEARKVYEEALQIEKIKSEFFANMSHEFRTPLNIILATVQLLEKGIKQGHINVQPNFDLVKYLSTVKQNTYRILRLSNNIMELTSIDTGHYKMKLENLNIVNVIEETTLSVADYIESRGITLLFDTDVEEVITACDAEKLERIILNILSNSVKYTYRGGIISVNLSLQDEGLIVVVKDTGVGIPKEKLTTIFNPFIQVDSLLTRKCEGSGIGLALVKSLVKMHEGTIDAKSELGKGTEIVIKFPIRVLEDSEVEPLEFEPRIEQTKMEFSDIYNLY</sequence>
<dbReference type="NCBIfam" id="TIGR00229">
    <property type="entry name" value="sensory_box"/>
    <property type="match status" value="1"/>
</dbReference>
<dbReference type="SUPFAM" id="SSF47384">
    <property type="entry name" value="Homodimeric domain of signal transducing histidine kinase"/>
    <property type="match status" value="1"/>
</dbReference>
<dbReference type="GO" id="GO:0006355">
    <property type="term" value="P:regulation of DNA-templated transcription"/>
    <property type="evidence" value="ECO:0007669"/>
    <property type="project" value="InterPro"/>
</dbReference>
<evidence type="ECO:0000313" key="13">
    <source>
        <dbReference type="EMBL" id="ADZ85884.1"/>
    </source>
</evidence>
<dbReference type="InterPro" id="IPR035965">
    <property type="entry name" value="PAS-like_dom_sf"/>
</dbReference>
<dbReference type="InterPro" id="IPR003661">
    <property type="entry name" value="HisK_dim/P_dom"/>
</dbReference>
<dbReference type="Gene3D" id="3.30.450.20">
    <property type="entry name" value="PAS domain"/>
    <property type="match status" value="2"/>
</dbReference>
<keyword evidence="9" id="KW-0175">Coiled coil</keyword>
<protein>
    <recommendedName>
        <fullName evidence="2">histidine kinase</fullName>
        <ecNumber evidence="2">2.7.13.3</ecNumber>
    </recommendedName>
</protein>
<evidence type="ECO:0000256" key="6">
    <source>
        <dbReference type="ARBA" id="ARBA00022777"/>
    </source>
</evidence>
<keyword evidence="4" id="KW-0808">Transferase</keyword>
<dbReference type="Pfam" id="PF00512">
    <property type="entry name" value="HisKA"/>
    <property type="match status" value="1"/>
</dbReference>
<keyword evidence="7" id="KW-0067">ATP-binding</keyword>
<dbReference type="EC" id="2.7.13.3" evidence="2"/>
<evidence type="ECO:0000259" key="12">
    <source>
        <dbReference type="PROSITE" id="PS50113"/>
    </source>
</evidence>
<name>F2JMW9_CELLD</name>
<dbReference type="InterPro" id="IPR000014">
    <property type="entry name" value="PAS"/>
</dbReference>
<dbReference type="PRINTS" id="PR00344">
    <property type="entry name" value="BCTRLSENSOR"/>
</dbReference>
<evidence type="ECO:0000256" key="9">
    <source>
        <dbReference type="SAM" id="Coils"/>
    </source>
</evidence>
<dbReference type="GO" id="GO:0005524">
    <property type="term" value="F:ATP binding"/>
    <property type="evidence" value="ECO:0007669"/>
    <property type="project" value="UniProtKB-KW"/>
</dbReference>